<dbReference type="RefSeq" id="WP_142542935.1">
    <property type="nucleotide sequence ID" value="NZ_SADY01000001.1"/>
</dbReference>
<reference evidence="6 7" key="1">
    <citation type="submission" date="2018-03" db="EMBL/GenBank/DDBJ databases">
        <title>Aerobic endospore-forming bacteria genome sequencing and assembly.</title>
        <authorList>
            <person name="Cavalcante D.A."/>
            <person name="Driks A."/>
            <person name="Putonti C."/>
            <person name="De-Souza M.T."/>
        </authorList>
    </citation>
    <scope>NUCLEOTIDE SEQUENCE [LARGE SCALE GENOMIC DNA]</scope>
    <source>
        <strain evidence="6 7">SDF0028</strain>
    </source>
</reference>
<dbReference type="InterPro" id="IPR000421">
    <property type="entry name" value="FA58C"/>
</dbReference>
<organism evidence="6 7">
    <name type="scientific">Paenibacillus popilliae</name>
    <name type="common">Bacillus popilliae</name>
    <dbReference type="NCBI Taxonomy" id="78057"/>
    <lineage>
        <taxon>Bacteria</taxon>
        <taxon>Bacillati</taxon>
        <taxon>Bacillota</taxon>
        <taxon>Bacilli</taxon>
        <taxon>Bacillales</taxon>
        <taxon>Paenibacillaceae</taxon>
        <taxon>Paenibacillus</taxon>
    </lineage>
</organism>
<dbReference type="Pfam" id="PF00754">
    <property type="entry name" value="F5_F8_type_C"/>
    <property type="match status" value="1"/>
</dbReference>
<evidence type="ECO:0000259" key="4">
    <source>
        <dbReference type="Pfam" id="PF00754"/>
    </source>
</evidence>
<evidence type="ECO:0000256" key="2">
    <source>
        <dbReference type="ARBA" id="ARBA00022525"/>
    </source>
</evidence>
<feature type="domain" description="Carbohydrate-binding module family 96" evidence="5">
    <location>
        <begin position="567"/>
        <end position="728"/>
    </location>
</feature>
<dbReference type="Pfam" id="PF24517">
    <property type="entry name" value="CBM96"/>
    <property type="match status" value="1"/>
</dbReference>
<dbReference type="EMBL" id="SADY01000001">
    <property type="protein sequence ID" value="TQR46763.1"/>
    <property type="molecule type" value="Genomic_DNA"/>
</dbReference>
<comment type="subcellular location">
    <subcellularLocation>
        <location evidence="1">Secreted</location>
    </subcellularLocation>
</comment>
<evidence type="ECO:0000313" key="7">
    <source>
        <dbReference type="Proteomes" id="UP000316208"/>
    </source>
</evidence>
<dbReference type="Proteomes" id="UP000316208">
    <property type="component" value="Unassembled WGS sequence"/>
</dbReference>
<evidence type="ECO:0000259" key="5">
    <source>
        <dbReference type="Pfam" id="PF24517"/>
    </source>
</evidence>
<keyword evidence="7" id="KW-1185">Reference proteome</keyword>
<gene>
    <name evidence="6" type="ORF">C7Y44_03660</name>
</gene>
<evidence type="ECO:0000256" key="3">
    <source>
        <dbReference type="ARBA" id="ARBA00022729"/>
    </source>
</evidence>
<sequence>MYRIVEQTQAQMQQGYFSNSDIYVDTYGKLTLVNHNLQTNLALHKPYTKTNNAKLTTSDEQNKMFTDGIRDKWFRYDSTSLEELVIDLGVPQPIGGASFFVGSSVASTPHYVEVLGSIDSVTFSSLAIDGEGKNRTLSFNHSFESHIARYVKFKLIRSDSYPITVSEGEVYAGVTYTGYREQTYDISSIGKLRTNHAYWLEETPLGTSVTIETSVSLDGGSTWTGWKPLKNGGTLQNITLGTDISNGRLKIRVTLTTGNINVPSFYNFNLYIDDVFKYDENNIVIPKDSYSLKRITPDMTSAISPAPYEINAIGTYNGDSHPWKAFDGKTESNDPIDAWRYKSSDPSTITIDLGENNNRSICGYKLHRIEAYYPVDWKLEGSIDNSNWILLDNVRNATYEKVICSRNLDINKLESKINYRFYRLSITKSNYQNFAYVAEMQLFLLDDSYGYQVQSSILVPFSSSFPCSIDIPPNNQATGAVRILPIITYALPSSINVKIHENMTCRINVPINNRATGSVRILPIINYVMPSTLNVKIHDNLACRINVPINNRAQAIISIVKQPTKVVSLTPVKDAFVRKSIPKLNYGTEQDMYAGYNTDFNELYRSFVSFDLSSIPPDQTIKSARLSIYHEADTGPNQIVNLYQLDREWTERGITWDNQPLPTEKIAEIDVGSISGYQSVDFTNVVIDWYSGNKANNGFILQMADESEKFFKRFYARESHNTPKLEIEYADKTVYTFGRADVKNCRIIVRRAENKDIVSKLNVKQIWFDHAISCRLKVAVMGTIDSHMAVKNPNLGSYITVRREEDSDLNGHLVVRCKGLALISCMTHISQPRLKARIRVRRTEQLSIPSKIRIRVEGKSSLLSRITVNRKFIFGRLTVVKSASLPCRIGIVATDKKQAHGKLIVRRTENKGIRSLVRVVEKAVLRSSIFVLSGDLPCQIRVPYQKYMDHPSRIKVRAKMAGDMNSRIRIGDPFEDSEGYIYIM</sequence>
<keyword evidence="2" id="KW-0964">Secreted</keyword>
<accession>A0ABY3AY22</accession>
<dbReference type="NCBIfam" id="NF033679">
    <property type="entry name" value="DNRLRE_dom"/>
    <property type="match status" value="1"/>
</dbReference>
<proteinExistence type="predicted"/>
<dbReference type="Gene3D" id="2.60.120.970">
    <property type="match status" value="1"/>
</dbReference>
<evidence type="ECO:0000256" key="1">
    <source>
        <dbReference type="ARBA" id="ARBA00004613"/>
    </source>
</evidence>
<feature type="domain" description="F5/8 type C" evidence="4">
    <location>
        <begin position="310"/>
        <end position="439"/>
    </location>
</feature>
<dbReference type="InterPro" id="IPR008979">
    <property type="entry name" value="Galactose-bd-like_sf"/>
</dbReference>
<comment type="caution">
    <text evidence="6">The sequence shown here is derived from an EMBL/GenBank/DDBJ whole genome shotgun (WGS) entry which is preliminary data.</text>
</comment>
<protein>
    <submittedName>
        <fullName evidence="6">DNRLRE domain-containing protein</fullName>
    </submittedName>
</protein>
<dbReference type="Gene3D" id="2.60.120.260">
    <property type="entry name" value="Galactose-binding domain-like"/>
    <property type="match status" value="2"/>
</dbReference>
<dbReference type="SUPFAM" id="SSF49785">
    <property type="entry name" value="Galactose-binding domain-like"/>
    <property type="match status" value="2"/>
</dbReference>
<evidence type="ECO:0000313" key="6">
    <source>
        <dbReference type="EMBL" id="TQR46763.1"/>
    </source>
</evidence>
<dbReference type="InterPro" id="IPR055372">
    <property type="entry name" value="CBM96"/>
</dbReference>
<keyword evidence="3" id="KW-0732">Signal</keyword>
<name>A0ABY3AY22_PAEPP</name>